<comment type="similarity">
    <text evidence="2 7">Belongs to the peptidase S33 family.</text>
</comment>
<comment type="catalytic activity">
    <reaction evidence="1 7">
        <text>Release of N-terminal proline from a peptide.</text>
        <dbReference type="EC" id="3.4.11.5"/>
    </reaction>
</comment>
<keyword evidence="7" id="KW-0031">Aminopeptidase</keyword>
<evidence type="ECO:0000313" key="10">
    <source>
        <dbReference type="Proteomes" id="UP001172055"/>
    </source>
</evidence>
<evidence type="ECO:0000256" key="2">
    <source>
        <dbReference type="ARBA" id="ARBA00010088"/>
    </source>
</evidence>
<evidence type="ECO:0000313" key="9">
    <source>
        <dbReference type="EMBL" id="MDN7242468.1"/>
    </source>
</evidence>
<keyword evidence="10" id="KW-1185">Reference proteome</keyword>
<gene>
    <name evidence="9" type="ORF">QWY14_11700</name>
</gene>
<dbReference type="GO" id="GO:0016787">
    <property type="term" value="F:hydrolase activity"/>
    <property type="evidence" value="ECO:0007669"/>
    <property type="project" value="UniProtKB-KW"/>
</dbReference>
<keyword evidence="7" id="KW-0645">Protease</keyword>
<comment type="function">
    <text evidence="7">Releases the N-terminal proline from various substrates.</text>
</comment>
<dbReference type="RefSeq" id="WP_301723957.1">
    <property type="nucleotide sequence ID" value="NZ_JAUJWV010000001.1"/>
</dbReference>
<dbReference type="PANTHER" id="PTHR43798:SF31">
    <property type="entry name" value="AB HYDROLASE SUPERFAMILY PROTEIN YCLE"/>
    <property type="match status" value="1"/>
</dbReference>
<dbReference type="NCBIfam" id="TIGR01250">
    <property type="entry name" value="pro_imino_pep_2"/>
    <property type="match status" value="1"/>
</dbReference>
<evidence type="ECO:0000256" key="5">
    <source>
        <dbReference type="ARBA" id="ARBA00022801"/>
    </source>
</evidence>
<evidence type="ECO:0000256" key="3">
    <source>
        <dbReference type="ARBA" id="ARBA00012568"/>
    </source>
</evidence>
<name>A0ABT8N3Z9_9BACL</name>
<accession>A0ABT8N3Z9</accession>
<dbReference type="InterPro" id="IPR029058">
    <property type="entry name" value="AB_hydrolase_fold"/>
</dbReference>
<dbReference type="InterPro" id="IPR000073">
    <property type="entry name" value="AB_hydrolase_1"/>
</dbReference>
<sequence length="304" mass="35064">MEHVTEGFIPVTGGKVWYRITGDGLGVPLLVLHGGPGGKSSDKDPLRNIGSERPVIQYDQLGCGNSDRPTDLPLWTVERYVEELAQVREALGLEEVHILGHSWGTMLASSYLLTKPKGVKSIIFSGPALNSRMWERDQRNYLKQFPQDMQDIIEHHEREKTTEAKEYQEAMYTFYKRHVCRLDPWPKEMVEEFEKMNQQVYNYMWGASEFTVTGTLQDFDVTERLVEIDLPALFTCGRYDEATPTTTEYYASLMPGAEFHIFENCSHTPGEEDPEAYEKKIRGFLNRQEEVKEERNMPLHTESE</sequence>
<dbReference type="InterPro" id="IPR005945">
    <property type="entry name" value="Pro_imino_pep"/>
</dbReference>
<evidence type="ECO:0000256" key="1">
    <source>
        <dbReference type="ARBA" id="ARBA00001585"/>
    </source>
</evidence>
<evidence type="ECO:0000256" key="7">
    <source>
        <dbReference type="PIRNR" id="PIRNR005539"/>
    </source>
</evidence>
<dbReference type="PRINTS" id="PR00793">
    <property type="entry name" value="PROAMNOPTASE"/>
</dbReference>
<dbReference type="InterPro" id="IPR050266">
    <property type="entry name" value="AB_hydrolase_sf"/>
</dbReference>
<feature type="domain" description="AB hydrolase-1" evidence="8">
    <location>
        <begin position="28"/>
        <end position="274"/>
    </location>
</feature>
<dbReference type="Pfam" id="PF00561">
    <property type="entry name" value="Abhydrolase_1"/>
    <property type="match status" value="1"/>
</dbReference>
<evidence type="ECO:0000259" key="8">
    <source>
        <dbReference type="Pfam" id="PF00561"/>
    </source>
</evidence>
<dbReference type="Gene3D" id="3.40.50.1820">
    <property type="entry name" value="alpha/beta hydrolase"/>
    <property type="match status" value="1"/>
</dbReference>
<dbReference type="PIRSF" id="PIRSF005539">
    <property type="entry name" value="Pept_S33_TRI_F1"/>
    <property type="match status" value="1"/>
</dbReference>
<proteinExistence type="inferred from homology"/>
<reference evidence="9 10" key="1">
    <citation type="submission" date="2023-06" db="EMBL/GenBank/DDBJ databases">
        <title>Novel species in genus Planococcus.</title>
        <authorList>
            <person name="Ning S."/>
        </authorList>
    </citation>
    <scope>NUCLEOTIDE SEQUENCE [LARGE SCALE GENOMIC DNA]</scope>
    <source>
        <strain evidence="9 10">N028</strain>
    </source>
</reference>
<dbReference type="EC" id="3.4.11.5" evidence="3 7"/>
<dbReference type="EMBL" id="JAUJWV010000001">
    <property type="protein sequence ID" value="MDN7242468.1"/>
    <property type="molecule type" value="Genomic_DNA"/>
</dbReference>
<dbReference type="PANTHER" id="PTHR43798">
    <property type="entry name" value="MONOACYLGLYCEROL LIPASE"/>
    <property type="match status" value="1"/>
</dbReference>
<comment type="caution">
    <text evidence="9">The sequence shown here is derived from an EMBL/GenBank/DDBJ whole genome shotgun (WGS) entry which is preliminary data.</text>
</comment>
<dbReference type="Proteomes" id="UP001172055">
    <property type="component" value="Unassembled WGS sequence"/>
</dbReference>
<organism evidence="9 10">
    <name type="scientific">Planococcus shixiaomingii</name>
    <dbReference type="NCBI Taxonomy" id="3058393"/>
    <lineage>
        <taxon>Bacteria</taxon>
        <taxon>Bacillati</taxon>
        <taxon>Bacillota</taxon>
        <taxon>Bacilli</taxon>
        <taxon>Bacillales</taxon>
        <taxon>Caryophanaceae</taxon>
        <taxon>Planococcus</taxon>
    </lineage>
</organism>
<protein>
    <recommendedName>
        <fullName evidence="4 7">Proline iminopeptidase</fullName>
        <shortName evidence="7">PIP</shortName>
        <ecNumber evidence="3 7">3.4.11.5</ecNumber>
    </recommendedName>
    <alternativeName>
        <fullName evidence="6 7">Prolyl aminopeptidase</fullName>
    </alternativeName>
</protein>
<dbReference type="SUPFAM" id="SSF53474">
    <property type="entry name" value="alpha/beta-Hydrolases"/>
    <property type="match status" value="1"/>
</dbReference>
<evidence type="ECO:0000256" key="4">
    <source>
        <dbReference type="ARBA" id="ARBA00021843"/>
    </source>
</evidence>
<keyword evidence="5 7" id="KW-0378">Hydrolase</keyword>
<dbReference type="InterPro" id="IPR002410">
    <property type="entry name" value="Peptidase_S33"/>
</dbReference>
<evidence type="ECO:0000256" key="6">
    <source>
        <dbReference type="ARBA" id="ARBA00029605"/>
    </source>
</evidence>